<accession>A0ABQ6PT11</accession>
<comment type="caution">
    <text evidence="1">The sequence shown here is derived from an EMBL/GenBank/DDBJ whole genome shotgun (WGS) entry which is preliminary data.</text>
</comment>
<gene>
    <name evidence="1" type="ORF">Aconfl_37470</name>
</gene>
<sequence>MNRAILSLIFVLIFQLVKSQVPQGLKEKSDKDKFQLLETSLKSPYTLTQEFFFNKKFYFTAKTSEVQVDSYFYLNTKNGLFGIDKDLAEQLKRQKGSELFNEMDFAIELESGEFFTYTTRQRTGDRIAMIAYEMLSYLPDYLEGVSEPEFFKDYMERDGNKTYVGDKSQFPSESFQGVNLEAGGHMLVWFSKNTDFQMNPENRKLILSPFGIGYVFFENQTYLITGWESDDYVSRLEKIEDVNFTFKGKEYTPLQEKIEAKIVETGEKMDAARAKEADALARQEAAARQRLATASPTGNDVRRAEIDVEIVEIKKQILEKKKTLESKAISKSKEYSKKQGSLESAKEGLEAMFEGNEFVEIQKLELKENILKDEKALLGNSLDSKERDAKQKSIDCQKKLLVIFEGIYDKFTEIDRQYGADLQQVFLKKMNVYNQELTPIMTNPCGN</sequence>
<reference evidence="1 2" key="1">
    <citation type="submission" date="2023-08" db="EMBL/GenBank/DDBJ databases">
        <title>Draft genome sequence of Algoriphagus confluentis.</title>
        <authorList>
            <person name="Takatani N."/>
            <person name="Hosokawa M."/>
            <person name="Sawabe T."/>
        </authorList>
    </citation>
    <scope>NUCLEOTIDE SEQUENCE [LARGE SCALE GENOMIC DNA]</scope>
    <source>
        <strain evidence="1 2">NBRC 111222</strain>
    </source>
</reference>
<proteinExistence type="predicted"/>
<keyword evidence="2" id="KW-1185">Reference proteome</keyword>
<evidence type="ECO:0000313" key="2">
    <source>
        <dbReference type="Proteomes" id="UP001338309"/>
    </source>
</evidence>
<organism evidence="1 2">
    <name type="scientific">Algoriphagus confluentis</name>
    <dbReference type="NCBI Taxonomy" id="1697556"/>
    <lineage>
        <taxon>Bacteria</taxon>
        <taxon>Pseudomonadati</taxon>
        <taxon>Bacteroidota</taxon>
        <taxon>Cytophagia</taxon>
        <taxon>Cytophagales</taxon>
        <taxon>Cyclobacteriaceae</taxon>
        <taxon>Algoriphagus</taxon>
    </lineage>
</organism>
<dbReference type="RefSeq" id="WP_338225803.1">
    <property type="nucleotide sequence ID" value="NZ_BTPD01000014.1"/>
</dbReference>
<protein>
    <recommendedName>
        <fullName evidence="3">GLPGLI family protein</fullName>
    </recommendedName>
</protein>
<evidence type="ECO:0000313" key="1">
    <source>
        <dbReference type="EMBL" id="GMQ31104.1"/>
    </source>
</evidence>
<evidence type="ECO:0008006" key="3">
    <source>
        <dbReference type="Google" id="ProtNLM"/>
    </source>
</evidence>
<name>A0ABQ6PT11_9BACT</name>
<dbReference type="EMBL" id="BTPD01000014">
    <property type="protein sequence ID" value="GMQ31104.1"/>
    <property type="molecule type" value="Genomic_DNA"/>
</dbReference>
<dbReference type="Proteomes" id="UP001338309">
    <property type="component" value="Unassembled WGS sequence"/>
</dbReference>